<reference evidence="3" key="1">
    <citation type="journal article" date="2015" name="Genome Announc.">
        <title>Draft genome sequence of Talaromyces cellulolyticus strain Y-94, a source of lignocellulosic biomass-degrading enzymes.</title>
        <authorList>
            <person name="Fujii T."/>
            <person name="Koike H."/>
            <person name="Sawayama S."/>
            <person name="Yano S."/>
            <person name="Inoue H."/>
        </authorList>
    </citation>
    <scope>NUCLEOTIDE SEQUENCE [LARGE SCALE GENOMIC DNA]</scope>
    <source>
        <strain evidence="3">Y-94</strain>
    </source>
</reference>
<keyword evidence="3" id="KW-1185">Reference proteome</keyword>
<evidence type="ECO:0000313" key="3">
    <source>
        <dbReference type="Proteomes" id="UP000053095"/>
    </source>
</evidence>
<comment type="caution">
    <text evidence="2">The sequence shown here is derived from an EMBL/GenBank/DDBJ whole genome shotgun (WGS) entry which is preliminary data.</text>
</comment>
<feature type="region of interest" description="Disordered" evidence="1">
    <location>
        <begin position="246"/>
        <end position="274"/>
    </location>
</feature>
<proteinExistence type="predicted"/>
<sequence length="391" mass="44896">MSSSPISTDGNTLNHEKSMSQIRHTRNIFYAESIDAAENYILSKIATSSEGFDLQIPSAFYFTWRFQEFLDLAQERNQVLRFRYFPDDCRLQIVPMGSPVHSSFCLALSYSLLHNIKADFFLERLQKRLNIGTIQTSMDDFDDDQPAQRPAQKKAPAVRKNPDSAIIYRSLRGGQSITVIVEVGFSESYQDLLRDAEQWLLKGNEDVNLVILVDIKEDRVILKKTTSALDSRTRLKKLVAAFGNDEAKRRHNNNGDNDTNDDVSGPTVTKLSPKDWKSAVESQLNIDDWVGPLSAFLEFWELKNGRCEIRGQRFPILPRSKKPVRPAIPIVDMIPISERAKFKEVDKSREMDLDMNDIRVHLRDGRQRLAFARAKEYLRPRLQDNDPTYVP</sequence>
<accession>A0A6V8H0P7</accession>
<protein>
    <submittedName>
        <fullName evidence="2">Uncharacterized protein</fullName>
    </submittedName>
</protein>
<dbReference type="AlphaFoldDB" id="A0A6V8H0P7"/>
<name>A0A6V8H0P7_TALPI</name>
<evidence type="ECO:0000256" key="1">
    <source>
        <dbReference type="SAM" id="MobiDB-lite"/>
    </source>
</evidence>
<evidence type="ECO:0000313" key="2">
    <source>
        <dbReference type="EMBL" id="GAM34881.1"/>
    </source>
</evidence>
<dbReference type="EMBL" id="DF933811">
    <property type="protein sequence ID" value="GAM34881.1"/>
    <property type="molecule type" value="Genomic_DNA"/>
</dbReference>
<dbReference type="Proteomes" id="UP000053095">
    <property type="component" value="Unassembled WGS sequence"/>
</dbReference>
<organism evidence="2 3">
    <name type="scientific">Talaromyces pinophilus</name>
    <name type="common">Penicillium pinophilum</name>
    <dbReference type="NCBI Taxonomy" id="128442"/>
    <lineage>
        <taxon>Eukaryota</taxon>
        <taxon>Fungi</taxon>
        <taxon>Dikarya</taxon>
        <taxon>Ascomycota</taxon>
        <taxon>Pezizomycotina</taxon>
        <taxon>Eurotiomycetes</taxon>
        <taxon>Eurotiomycetidae</taxon>
        <taxon>Eurotiales</taxon>
        <taxon>Trichocomaceae</taxon>
        <taxon>Talaromyces</taxon>
        <taxon>Talaromyces sect. Talaromyces</taxon>
    </lineage>
</organism>
<gene>
    <name evidence="2" type="ORF">TCE0_015r02757</name>
</gene>